<evidence type="ECO:0000256" key="1">
    <source>
        <dbReference type="ARBA" id="ARBA00004496"/>
    </source>
</evidence>
<evidence type="ECO:0008006" key="7">
    <source>
        <dbReference type="Google" id="ProtNLM"/>
    </source>
</evidence>
<dbReference type="InterPro" id="IPR002347">
    <property type="entry name" value="SDR_fam"/>
</dbReference>
<dbReference type="OrthoDB" id="153074at2759"/>
<evidence type="ECO:0000256" key="2">
    <source>
        <dbReference type="ARBA" id="ARBA00022490"/>
    </source>
</evidence>
<keyword evidence="4" id="KW-0560">Oxidoreductase</keyword>
<dbReference type="STRING" id="90262.A0A1X2IKH7"/>
<keyword evidence="3" id="KW-0521">NADP</keyword>
<reference evidence="5 6" key="1">
    <citation type="submission" date="2016-07" db="EMBL/GenBank/DDBJ databases">
        <title>Pervasive Adenine N6-methylation of Active Genes in Fungi.</title>
        <authorList>
            <consortium name="DOE Joint Genome Institute"/>
            <person name="Mondo S.J."/>
            <person name="Dannebaum R.O."/>
            <person name="Kuo R.C."/>
            <person name="Labutti K."/>
            <person name="Haridas S."/>
            <person name="Kuo A."/>
            <person name="Salamov A."/>
            <person name="Ahrendt S.R."/>
            <person name="Lipzen A."/>
            <person name="Sullivan W."/>
            <person name="Andreopoulos W.B."/>
            <person name="Clum A."/>
            <person name="Lindquist E."/>
            <person name="Daum C."/>
            <person name="Ramamoorthy G.K."/>
            <person name="Gryganskyi A."/>
            <person name="Culley D."/>
            <person name="Magnuson J.K."/>
            <person name="James T.Y."/>
            <person name="O'Malley M.A."/>
            <person name="Stajich J.E."/>
            <person name="Spatafora J.W."/>
            <person name="Visel A."/>
            <person name="Grigoriev I.V."/>
        </authorList>
    </citation>
    <scope>NUCLEOTIDE SEQUENCE [LARGE SCALE GENOMIC DNA]</scope>
    <source>
        <strain evidence="5 6">NRRL 1336</strain>
    </source>
</reference>
<keyword evidence="2" id="KW-0963">Cytoplasm</keyword>
<evidence type="ECO:0000313" key="6">
    <source>
        <dbReference type="Proteomes" id="UP000193560"/>
    </source>
</evidence>
<dbReference type="PANTHER" id="PTHR44085">
    <property type="entry name" value="SEPIAPTERIN REDUCTASE"/>
    <property type="match status" value="1"/>
</dbReference>
<evidence type="ECO:0000256" key="3">
    <source>
        <dbReference type="ARBA" id="ARBA00022857"/>
    </source>
</evidence>
<dbReference type="AlphaFoldDB" id="A0A1X2IKH7"/>
<sequence length="268" mass="29123">MSSQSLYIITGANRGFGEALALTIAKTIQTGLRFILIGRNLPGLQLVENQLKQHSHIASVDLIAEPQGLDNASTTSQKILAALEPLVSAQISDISTLALINNAGSTGDLAQKVGDYCPDSIQSYVDMNITSYITLVSGVLHLYQTKWKAESRTLQLVNISSLLAVQPFSNWGLYATGKSARDMLLAVIAKENQASSSIRTLSYAPGPLNNDMQRRVRETLDDPEQSALYNEMAEKGKLVSMDDSARKLVSLLQDNSFTSGAHLDYFDI</sequence>
<organism evidence="5 6">
    <name type="scientific">Absidia repens</name>
    <dbReference type="NCBI Taxonomy" id="90262"/>
    <lineage>
        <taxon>Eukaryota</taxon>
        <taxon>Fungi</taxon>
        <taxon>Fungi incertae sedis</taxon>
        <taxon>Mucoromycota</taxon>
        <taxon>Mucoromycotina</taxon>
        <taxon>Mucoromycetes</taxon>
        <taxon>Mucorales</taxon>
        <taxon>Cunninghamellaceae</taxon>
        <taxon>Absidia</taxon>
    </lineage>
</organism>
<dbReference type="SUPFAM" id="SSF51735">
    <property type="entry name" value="NAD(P)-binding Rossmann-fold domains"/>
    <property type="match status" value="1"/>
</dbReference>
<dbReference type="EMBL" id="MCGE01000009">
    <property type="protein sequence ID" value="ORZ18019.1"/>
    <property type="molecule type" value="Genomic_DNA"/>
</dbReference>
<dbReference type="PRINTS" id="PR00081">
    <property type="entry name" value="GDHRDH"/>
</dbReference>
<dbReference type="GO" id="GO:0006729">
    <property type="term" value="P:tetrahydrobiopterin biosynthetic process"/>
    <property type="evidence" value="ECO:0007669"/>
    <property type="project" value="TreeGrafter"/>
</dbReference>
<keyword evidence="6" id="KW-1185">Reference proteome</keyword>
<protein>
    <recommendedName>
        <fullName evidence="7">Sepiapterin reductase</fullName>
    </recommendedName>
</protein>
<evidence type="ECO:0000256" key="4">
    <source>
        <dbReference type="ARBA" id="ARBA00023002"/>
    </source>
</evidence>
<accession>A0A1X2IKH7</accession>
<dbReference type="Gene3D" id="3.40.50.720">
    <property type="entry name" value="NAD(P)-binding Rossmann-like Domain"/>
    <property type="match status" value="1"/>
</dbReference>
<comment type="caution">
    <text evidence="5">The sequence shown here is derived from an EMBL/GenBank/DDBJ whole genome shotgun (WGS) entry which is preliminary data.</text>
</comment>
<name>A0A1X2IKH7_9FUNG</name>
<comment type="subcellular location">
    <subcellularLocation>
        <location evidence="1">Cytoplasm</location>
    </subcellularLocation>
</comment>
<dbReference type="GO" id="GO:0004757">
    <property type="term" value="F:sepiapterin reductase (NADP+) activity"/>
    <property type="evidence" value="ECO:0007669"/>
    <property type="project" value="TreeGrafter"/>
</dbReference>
<dbReference type="GO" id="GO:0005737">
    <property type="term" value="C:cytoplasm"/>
    <property type="evidence" value="ECO:0007669"/>
    <property type="project" value="UniProtKB-SubCell"/>
</dbReference>
<dbReference type="Pfam" id="PF00106">
    <property type="entry name" value="adh_short"/>
    <property type="match status" value="1"/>
</dbReference>
<dbReference type="PANTHER" id="PTHR44085:SF2">
    <property type="entry name" value="SEPIAPTERIN REDUCTASE"/>
    <property type="match status" value="1"/>
</dbReference>
<dbReference type="InterPro" id="IPR036291">
    <property type="entry name" value="NAD(P)-bd_dom_sf"/>
</dbReference>
<dbReference type="InterPro" id="IPR051721">
    <property type="entry name" value="Biopterin_syn/organic_redct"/>
</dbReference>
<proteinExistence type="predicted"/>
<evidence type="ECO:0000313" key="5">
    <source>
        <dbReference type="EMBL" id="ORZ18019.1"/>
    </source>
</evidence>
<dbReference type="Proteomes" id="UP000193560">
    <property type="component" value="Unassembled WGS sequence"/>
</dbReference>
<gene>
    <name evidence="5" type="ORF">BCR42DRAFT_412975</name>
</gene>